<reference evidence="2 3" key="1">
    <citation type="submission" date="2019-12" db="EMBL/GenBank/DDBJ databases">
        <title>Paraburkholderia acidiphila 7Q-K02 sp. nov and Paraburkholderia acidisoli DHF22 sp. nov., two strains isolated from forest soil.</title>
        <authorList>
            <person name="Gao Z."/>
            <person name="Qiu L."/>
        </authorList>
    </citation>
    <scope>NUCLEOTIDE SEQUENCE [LARGE SCALE GENOMIC DNA]</scope>
    <source>
        <strain evidence="2 3">DHF22</strain>
    </source>
</reference>
<dbReference type="Gene3D" id="3.90.1140.10">
    <property type="entry name" value="Cyclic phosphodiesterase"/>
    <property type="match status" value="1"/>
</dbReference>
<dbReference type="SUPFAM" id="SSF55144">
    <property type="entry name" value="LigT-like"/>
    <property type="match status" value="1"/>
</dbReference>
<keyword evidence="3" id="KW-1185">Reference proteome</keyword>
<dbReference type="InterPro" id="IPR009097">
    <property type="entry name" value="Cyclic_Pdiesterase"/>
</dbReference>
<keyword evidence="1" id="KW-0378">Hydrolase</keyword>
<evidence type="ECO:0000313" key="2">
    <source>
        <dbReference type="EMBL" id="QGZ61374.1"/>
    </source>
</evidence>
<dbReference type="AlphaFoldDB" id="A0A7Z2JFD6"/>
<dbReference type="PANTHER" id="PTHR35561">
    <property type="entry name" value="RNA 2',3'-CYCLIC PHOSPHODIESTERASE"/>
    <property type="match status" value="1"/>
</dbReference>
<dbReference type="GO" id="GO:0004113">
    <property type="term" value="F:2',3'-cyclic-nucleotide 3'-phosphodiesterase activity"/>
    <property type="evidence" value="ECO:0007669"/>
    <property type="project" value="InterPro"/>
</dbReference>
<accession>A0A7Z2JFD6</accession>
<dbReference type="RefSeq" id="WP_158949792.1">
    <property type="nucleotide sequence ID" value="NZ_CP046913.1"/>
</dbReference>
<sequence length="203" mass="23148">MATRAHAYAEVVVYPLAQLALPGFEAPPSDVVHQLFFAVMPDANTAAKIEACARHWQSEMDVKARLLRTERFHITLNVLGADLYLPQQLIDRARAVAASLNAAPFEVTFDRLAHFGRQWVLTSSTGLEALIDFQQKLDSLLKQSHLKTRNAHFTPHLTLLYHKRKFPTREIEPITWTVREFVLIDSLQGETHYEYKGRFPLNG</sequence>
<evidence type="ECO:0000256" key="1">
    <source>
        <dbReference type="ARBA" id="ARBA00022801"/>
    </source>
</evidence>
<name>A0A7Z2JFD6_9BURK</name>
<dbReference type="EMBL" id="CP046913">
    <property type="protein sequence ID" value="QGZ61374.1"/>
    <property type="molecule type" value="Genomic_DNA"/>
</dbReference>
<dbReference type="Pfam" id="PF13563">
    <property type="entry name" value="2_5_RNA_ligase2"/>
    <property type="match status" value="1"/>
</dbReference>
<gene>
    <name evidence="2" type="primary">thpR</name>
    <name evidence="2" type="ORF">FAZ98_06310</name>
</gene>
<dbReference type="GO" id="GO:0008664">
    <property type="term" value="F:RNA 2',3'-cyclic 3'-phosphodiesterase activity"/>
    <property type="evidence" value="ECO:0007669"/>
    <property type="project" value="InterPro"/>
</dbReference>
<organism evidence="2 3">
    <name type="scientific">Paraburkholderia acidisoli</name>
    <dbReference type="NCBI Taxonomy" id="2571748"/>
    <lineage>
        <taxon>Bacteria</taxon>
        <taxon>Pseudomonadati</taxon>
        <taxon>Pseudomonadota</taxon>
        <taxon>Betaproteobacteria</taxon>
        <taxon>Burkholderiales</taxon>
        <taxon>Burkholderiaceae</taxon>
        <taxon>Paraburkholderia</taxon>
    </lineage>
</organism>
<dbReference type="PANTHER" id="PTHR35561:SF1">
    <property type="entry name" value="RNA 2',3'-CYCLIC PHOSPHODIESTERASE"/>
    <property type="match status" value="1"/>
</dbReference>
<dbReference type="KEGG" id="pacs:FAZ98_06310"/>
<dbReference type="Proteomes" id="UP000433577">
    <property type="component" value="Chromosome 1"/>
</dbReference>
<protein>
    <submittedName>
        <fullName evidence="2">RNA 2',3'-cyclic phosphodiesterase</fullName>
    </submittedName>
</protein>
<evidence type="ECO:0000313" key="3">
    <source>
        <dbReference type="Proteomes" id="UP000433577"/>
    </source>
</evidence>
<dbReference type="OrthoDB" id="7061261at2"/>
<dbReference type="NCBIfam" id="TIGR02258">
    <property type="entry name" value="2_5_ligase"/>
    <property type="match status" value="1"/>
</dbReference>
<dbReference type="InterPro" id="IPR004175">
    <property type="entry name" value="RNA_CPDase"/>
</dbReference>
<proteinExistence type="predicted"/>